<dbReference type="InterPro" id="IPR024529">
    <property type="entry name" value="ECF_trnsprt_substrate-spec"/>
</dbReference>
<feature type="transmembrane region" description="Helical" evidence="1">
    <location>
        <begin position="12"/>
        <end position="33"/>
    </location>
</feature>
<keyword evidence="1" id="KW-0472">Membrane</keyword>
<feature type="transmembrane region" description="Helical" evidence="1">
    <location>
        <begin position="163"/>
        <end position="187"/>
    </location>
</feature>
<dbReference type="GO" id="GO:0005576">
    <property type="term" value="C:extracellular region"/>
    <property type="evidence" value="ECO:0007669"/>
    <property type="project" value="InterPro"/>
</dbReference>
<accession>A0A9D1IV43</accession>
<reference evidence="2" key="1">
    <citation type="submission" date="2020-10" db="EMBL/GenBank/DDBJ databases">
        <authorList>
            <person name="Gilroy R."/>
        </authorList>
    </citation>
    <scope>NUCLEOTIDE SEQUENCE</scope>
    <source>
        <strain evidence="2">CHK191-8634</strain>
    </source>
</reference>
<dbReference type="InterPro" id="IPR003842">
    <property type="entry name" value="Vacuolating_cytotoxin"/>
</dbReference>
<evidence type="ECO:0000256" key="1">
    <source>
        <dbReference type="SAM" id="Phobius"/>
    </source>
</evidence>
<evidence type="ECO:0000313" key="3">
    <source>
        <dbReference type="Proteomes" id="UP000824073"/>
    </source>
</evidence>
<dbReference type="Pfam" id="PF12822">
    <property type="entry name" value="ECF_trnsprt"/>
    <property type="match status" value="1"/>
</dbReference>
<reference evidence="2" key="2">
    <citation type="journal article" date="2021" name="PeerJ">
        <title>Extensive microbial diversity within the chicken gut microbiome revealed by metagenomics and culture.</title>
        <authorList>
            <person name="Gilroy R."/>
            <person name="Ravi A."/>
            <person name="Getino M."/>
            <person name="Pursley I."/>
            <person name="Horton D.L."/>
            <person name="Alikhan N.F."/>
            <person name="Baker D."/>
            <person name="Gharbi K."/>
            <person name="Hall N."/>
            <person name="Watson M."/>
            <person name="Adriaenssens E.M."/>
            <person name="Foster-Nyarko E."/>
            <person name="Jarju S."/>
            <person name="Secka A."/>
            <person name="Antonio M."/>
            <person name="Oren A."/>
            <person name="Chaudhuri R.R."/>
            <person name="La Ragione R."/>
            <person name="Hildebrand F."/>
            <person name="Pallen M.J."/>
        </authorList>
    </citation>
    <scope>NUCLEOTIDE SEQUENCE</scope>
    <source>
        <strain evidence="2">CHK191-8634</strain>
    </source>
</reference>
<comment type="caution">
    <text evidence="2">The sequence shown here is derived from an EMBL/GenBank/DDBJ whole genome shotgun (WGS) entry which is preliminary data.</text>
</comment>
<proteinExistence type="predicted"/>
<keyword evidence="1" id="KW-1133">Transmembrane helix</keyword>
<feature type="transmembrane region" description="Helical" evidence="1">
    <location>
        <begin position="90"/>
        <end position="114"/>
    </location>
</feature>
<protein>
    <submittedName>
        <fullName evidence="2">ECF transporter S component</fullName>
    </submittedName>
</protein>
<keyword evidence="1" id="KW-0812">Transmembrane</keyword>
<dbReference type="Gene3D" id="1.10.1760.20">
    <property type="match status" value="1"/>
</dbReference>
<dbReference type="Proteomes" id="UP000824073">
    <property type="component" value="Unassembled WGS sequence"/>
</dbReference>
<gene>
    <name evidence="2" type="ORF">IAB67_06465</name>
</gene>
<organism evidence="2 3">
    <name type="scientific">Candidatus Ventrousia excrementavium</name>
    <dbReference type="NCBI Taxonomy" id="2840961"/>
    <lineage>
        <taxon>Bacteria</taxon>
        <taxon>Bacillati</taxon>
        <taxon>Bacillota</taxon>
        <taxon>Clostridia</taxon>
        <taxon>Eubacteriales</taxon>
        <taxon>Clostridiaceae</taxon>
        <taxon>Clostridiaceae incertae sedis</taxon>
        <taxon>Candidatus Ventrousia</taxon>
    </lineage>
</organism>
<feature type="transmembrane region" description="Helical" evidence="1">
    <location>
        <begin position="126"/>
        <end position="151"/>
    </location>
</feature>
<evidence type="ECO:0000313" key="2">
    <source>
        <dbReference type="EMBL" id="HIU43922.1"/>
    </source>
</evidence>
<dbReference type="PRINTS" id="PR01656">
    <property type="entry name" value="VACCYTOTOXIN"/>
</dbReference>
<dbReference type="EMBL" id="DVMR01000051">
    <property type="protein sequence ID" value="HIU43922.1"/>
    <property type="molecule type" value="Genomic_DNA"/>
</dbReference>
<feature type="transmembrane region" description="Helical" evidence="1">
    <location>
        <begin position="45"/>
        <end position="70"/>
    </location>
</feature>
<dbReference type="AlphaFoldDB" id="A0A9D1IV43"/>
<sequence>MHKTDTRKLTQLALLIAIQLILSFTPLGFIILPGMVSITIMHIPVIVGGIVMGPMYGGILGLVFGLLSMYKATTAATSVVDQAFSPFLSGAPVQSIIMCIIPRVLLGVVAALLFRALEKRIKSKGLAIAISAAVASVMHTVLVLGCLWALFDSLPLKSVFLTLVTLNGFSEIAVAVIVAVGVCRPLLRLTNKT</sequence>
<name>A0A9D1IV43_9CLOT</name>
<dbReference type="GO" id="GO:0022857">
    <property type="term" value="F:transmembrane transporter activity"/>
    <property type="evidence" value="ECO:0007669"/>
    <property type="project" value="InterPro"/>
</dbReference>